<protein>
    <submittedName>
        <fullName evidence="1">Uncharacterized protein</fullName>
    </submittedName>
</protein>
<dbReference type="Proteomes" id="UP000004038">
    <property type="component" value="Unassembled WGS sequence"/>
</dbReference>
<sequence>MLTTRAMRTQMNTRKLTWLDKASAKVASASGALYRRLEGSSQPAPTATPIGDRFFVSGASMNIPSQKSGQRTAEYRIRF</sequence>
<evidence type="ECO:0000313" key="1">
    <source>
        <dbReference type="EMBL" id="EHK74202.1"/>
    </source>
</evidence>
<name>H0G944_RHIML</name>
<accession>H0G944</accession>
<gene>
    <name evidence="1" type="ORF">SM0020_30247</name>
</gene>
<dbReference type="AlphaFoldDB" id="H0G944"/>
<dbReference type="EMBL" id="AGVV01000097">
    <property type="protein sequence ID" value="EHK74202.1"/>
    <property type="molecule type" value="Genomic_DNA"/>
</dbReference>
<evidence type="ECO:0000313" key="2">
    <source>
        <dbReference type="Proteomes" id="UP000004038"/>
    </source>
</evidence>
<reference evidence="1 2" key="1">
    <citation type="journal article" date="2012" name="J. Bacteriol.">
        <title>Draft Genome Sequence of Sinorhizobium meliloti CCNWSX0020, a Nitrogen-Fixing Symbiont with Copper Tolerance Capability Isolated from Lead-Zinc Mine Tailings.</title>
        <authorList>
            <person name="Li Z."/>
            <person name="Ma Z."/>
            <person name="Hao X."/>
            <person name="Wei G."/>
        </authorList>
    </citation>
    <scope>NUCLEOTIDE SEQUENCE [LARGE SCALE GENOMIC DNA]</scope>
    <source>
        <strain evidence="1 2">CCNWSX0020</strain>
    </source>
</reference>
<organism evidence="1 2">
    <name type="scientific">Sinorhizobium meliloti CCNWSX0020</name>
    <dbReference type="NCBI Taxonomy" id="1107881"/>
    <lineage>
        <taxon>Bacteria</taxon>
        <taxon>Pseudomonadati</taxon>
        <taxon>Pseudomonadota</taxon>
        <taxon>Alphaproteobacteria</taxon>
        <taxon>Hyphomicrobiales</taxon>
        <taxon>Rhizobiaceae</taxon>
        <taxon>Sinorhizobium/Ensifer group</taxon>
        <taxon>Sinorhizobium</taxon>
    </lineage>
</organism>
<proteinExistence type="predicted"/>